<sequence>MGGAAPSAAECHEERALAVTACMPVCLVSFQRHSVANAQGSAILNAYALSSPPRLQPPFTTSTAPSASLKGVVGGCLATSSVGASPLHDSWSQLCCLFRLQIN</sequence>
<name>A0A314Z1B7_PRUYE</name>
<accession>A0A314Z1B7</accession>
<evidence type="ECO:0000313" key="1">
    <source>
        <dbReference type="EMBL" id="PQQ10701.1"/>
    </source>
</evidence>
<dbReference type="AlphaFoldDB" id="A0A314Z1B7"/>
<keyword evidence="2" id="KW-1185">Reference proteome</keyword>
<gene>
    <name evidence="1" type="ORF">Pyn_17837</name>
</gene>
<organism evidence="1 2">
    <name type="scientific">Prunus yedoensis var. nudiflora</name>
    <dbReference type="NCBI Taxonomy" id="2094558"/>
    <lineage>
        <taxon>Eukaryota</taxon>
        <taxon>Viridiplantae</taxon>
        <taxon>Streptophyta</taxon>
        <taxon>Embryophyta</taxon>
        <taxon>Tracheophyta</taxon>
        <taxon>Spermatophyta</taxon>
        <taxon>Magnoliopsida</taxon>
        <taxon>eudicotyledons</taxon>
        <taxon>Gunneridae</taxon>
        <taxon>Pentapetalae</taxon>
        <taxon>rosids</taxon>
        <taxon>fabids</taxon>
        <taxon>Rosales</taxon>
        <taxon>Rosaceae</taxon>
        <taxon>Amygdaloideae</taxon>
        <taxon>Amygdaleae</taxon>
        <taxon>Prunus</taxon>
    </lineage>
</organism>
<reference evidence="1 2" key="1">
    <citation type="submission" date="2018-02" db="EMBL/GenBank/DDBJ databases">
        <title>Draft genome of wild Prunus yedoensis var. nudiflora.</title>
        <authorList>
            <person name="Baek S."/>
            <person name="Kim J.-H."/>
            <person name="Choi K."/>
            <person name="Kim G.-B."/>
            <person name="Cho A."/>
            <person name="Jang H."/>
            <person name="Shin C.-H."/>
            <person name="Yu H.-J."/>
            <person name="Mun J.-H."/>
        </authorList>
    </citation>
    <scope>NUCLEOTIDE SEQUENCE [LARGE SCALE GENOMIC DNA]</scope>
    <source>
        <strain evidence="2">cv. Jeju island</strain>
        <tissue evidence="1">Leaf</tissue>
    </source>
</reference>
<protein>
    <submittedName>
        <fullName evidence="1">Uncharacterized protein</fullName>
    </submittedName>
</protein>
<comment type="caution">
    <text evidence="1">The sequence shown here is derived from an EMBL/GenBank/DDBJ whole genome shotgun (WGS) entry which is preliminary data.</text>
</comment>
<dbReference type="EMBL" id="PJQY01000482">
    <property type="protein sequence ID" value="PQQ10701.1"/>
    <property type="molecule type" value="Genomic_DNA"/>
</dbReference>
<evidence type="ECO:0000313" key="2">
    <source>
        <dbReference type="Proteomes" id="UP000250321"/>
    </source>
</evidence>
<proteinExistence type="predicted"/>
<dbReference type="Proteomes" id="UP000250321">
    <property type="component" value="Unassembled WGS sequence"/>
</dbReference>